<name>H2AS40_KAZAF</name>
<dbReference type="KEGG" id="kaf:KAFR_0C01970"/>
<feature type="transmembrane region" description="Helical" evidence="5">
    <location>
        <begin position="41"/>
        <end position="64"/>
    </location>
</feature>
<dbReference type="GO" id="GO:0007009">
    <property type="term" value="P:plasma membrane organization"/>
    <property type="evidence" value="ECO:0007669"/>
    <property type="project" value="EnsemblFungi"/>
</dbReference>
<keyword evidence="4 5" id="KW-0472">Membrane</keyword>
<dbReference type="GeneID" id="13885109"/>
<proteinExistence type="predicted"/>
<comment type="subcellular location">
    <subcellularLocation>
        <location evidence="1">Membrane</location>
        <topology evidence="1">Multi-pass membrane protein</topology>
    </subcellularLocation>
</comment>
<keyword evidence="8" id="KW-1185">Reference proteome</keyword>
<dbReference type="GO" id="GO:0032126">
    <property type="term" value="C:eisosome"/>
    <property type="evidence" value="ECO:0007669"/>
    <property type="project" value="TreeGrafter"/>
</dbReference>
<dbReference type="InParanoid" id="H2AS40"/>
<dbReference type="HOGENOM" id="CLU_098356_1_0_1"/>
<keyword evidence="3 5" id="KW-1133">Transmembrane helix</keyword>
<reference evidence="7 8" key="1">
    <citation type="journal article" date="2011" name="Proc. Natl. Acad. Sci. U.S.A.">
        <title>Evolutionary erosion of yeast sex chromosomes by mating-type switching accidents.</title>
        <authorList>
            <person name="Gordon J.L."/>
            <person name="Armisen D."/>
            <person name="Proux-Wera E."/>
            <person name="Oheigeartaigh S.S."/>
            <person name="Byrne K.P."/>
            <person name="Wolfe K.H."/>
        </authorList>
    </citation>
    <scope>NUCLEOTIDE SEQUENCE [LARGE SCALE GENOMIC DNA]</scope>
    <source>
        <strain evidence="8">ATCC 22294 / BCRC 22015 / CBS 2517 / CECT 1963 / NBRC 1671 / NRRL Y-8276</strain>
    </source>
</reference>
<keyword evidence="2 5" id="KW-0812">Transmembrane</keyword>
<gene>
    <name evidence="7" type="primary">KAFR0C01970</name>
    <name evidence="7" type="ORF">KAFR_0C01970</name>
</gene>
<sequence>MLGVADNILRLINAVFLIIAIALTSALINTQNGHHNSRVNYCMFACAFGLFFDSIYGICANFFQVLAWPLLLFTLDFLNFAFTFSAATALAVGIRAHSCGNQSYLDSNKIVRGSGQRCREAQALVAFLYFSTAIFIAKMIMSCINLFQNGAFSSGSSRFISRRKKHATDVGGVPNISQV</sequence>
<feature type="transmembrane region" description="Helical" evidence="5">
    <location>
        <begin position="124"/>
        <end position="147"/>
    </location>
</feature>
<evidence type="ECO:0000313" key="7">
    <source>
        <dbReference type="EMBL" id="CCF57190.1"/>
    </source>
</evidence>
<dbReference type="InterPro" id="IPR052649">
    <property type="entry name" value="NCE102-like"/>
</dbReference>
<feature type="domain" description="MARVEL" evidence="6">
    <location>
        <begin position="6"/>
        <end position="140"/>
    </location>
</feature>
<dbReference type="AlphaFoldDB" id="H2AS40"/>
<dbReference type="PANTHER" id="PTHR28165:SF1">
    <property type="entry name" value="NON-CLASSICAL EXPORT PROTEIN 2-RELATED"/>
    <property type="match status" value="1"/>
</dbReference>
<accession>H2AS40</accession>
<dbReference type="eggNOG" id="ENOG502RZW2">
    <property type="taxonomic scope" value="Eukaryota"/>
</dbReference>
<dbReference type="GO" id="GO:0070941">
    <property type="term" value="P:eisosome assembly"/>
    <property type="evidence" value="ECO:0007669"/>
    <property type="project" value="EnsemblFungi"/>
</dbReference>
<dbReference type="Pfam" id="PF01284">
    <property type="entry name" value="MARVEL"/>
    <property type="match status" value="1"/>
</dbReference>
<dbReference type="GO" id="GO:0072659">
    <property type="term" value="P:protein localization to plasma membrane"/>
    <property type="evidence" value="ECO:0007669"/>
    <property type="project" value="EnsemblFungi"/>
</dbReference>
<dbReference type="OrthoDB" id="5423111at2759"/>
<dbReference type="GO" id="GO:0033101">
    <property type="term" value="C:cellular bud membrane"/>
    <property type="evidence" value="ECO:0007669"/>
    <property type="project" value="EnsemblFungi"/>
</dbReference>
<dbReference type="GO" id="GO:0061091">
    <property type="term" value="P:regulation of phospholipid translocation"/>
    <property type="evidence" value="ECO:0007669"/>
    <property type="project" value="EnsemblFungi"/>
</dbReference>
<evidence type="ECO:0000256" key="3">
    <source>
        <dbReference type="ARBA" id="ARBA00022989"/>
    </source>
</evidence>
<dbReference type="GO" id="GO:0070250">
    <property type="term" value="C:mating projection membrane"/>
    <property type="evidence" value="ECO:0007669"/>
    <property type="project" value="EnsemblFungi"/>
</dbReference>
<feature type="transmembrane region" description="Helical" evidence="5">
    <location>
        <begin position="12"/>
        <end position="29"/>
    </location>
</feature>
<evidence type="ECO:0000256" key="5">
    <source>
        <dbReference type="SAM" id="Phobius"/>
    </source>
</evidence>
<protein>
    <recommendedName>
        <fullName evidence="6">MARVEL domain-containing protein</fullName>
    </recommendedName>
</protein>
<dbReference type="RefSeq" id="XP_003956325.1">
    <property type="nucleotide sequence ID" value="XM_003956276.1"/>
</dbReference>
<dbReference type="GO" id="GO:0097576">
    <property type="term" value="P:vacuole fusion"/>
    <property type="evidence" value="ECO:0007669"/>
    <property type="project" value="EnsemblFungi"/>
</dbReference>
<evidence type="ECO:0000256" key="2">
    <source>
        <dbReference type="ARBA" id="ARBA00022692"/>
    </source>
</evidence>
<dbReference type="InterPro" id="IPR008253">
    <property type="entry name" value="Marvel"/>
</dbReference>
<organism evidence="7 8">
    <name type="scientific">Kazachstania africana (strain ATCC 22294 / BCRC 22015 / CBS 2517 / CECT 1963 / NBRC 1671 / NRRL Y-8276)</name>
    <name type="common">Yeast</name>
    <name type="synonym">Kluyveromyces africanus</name>
    <dbReference type="NCBI Taxonomy" id="1071382"/>
    <lineage>
        <taxon>Eukaryota</taxon>
        <taxon>Fungi</taxon>
        <taxon>Dikarya</taxon>
        <taxon>Ascomycota</taxon>
        <taxon>Saccharomycotina</taxon>
        <taxon>Saccharomycetes</taxon>
        <taxon>Saccharomycetales</taxon>
        <taxon>Saccharomycetaceae</taxon>
        <taxon>Kazachstania</taxon>
    </lineage>
</organism>
<evidence type="ECO:0000313" key="8">
    <source>
        <dbReference type="Proteomes" id="UP000005220"/>
    </source>
</evidence>
<dbReference type="EMBL" id="HE650823">
    <property type="protein sequence ID" value="CCF57190.1"/>
    <property type="molecule type" value="Genomic_DNA"/>
</dbReference>
<feature type="transmembrane region" description="Helical" evidence="5">
    <location>
        <begin position="70"/>
        <end position="94"/>
    </location>
</feature>
<dbReference type="FunCoup" id="H2AS40">
    <property type="interactions" value="114"/>
</dbReference>
<evidence type="ECO:0000259" key="6">
    <source>
        <dbReference type="Pfam" id="PF01284"/>
    </source>
</evidence>
<dbReference type="GO" id="GO:0060237">
    <property type="term" value="P:regulation of fungal-type cell wall organization"/>
    <property type="evidence" value="ECO:0007669"/>
    <property type="project" value="EnsemblFungi"/>
</dbReference>
<dbReference type="PANTHER" id="PTHR28165">
    <property type="entry name" value="NON-CLASSICAL EXPORT PROTEIN 2-RELATED"/>
    <property type="match status" value="1"/>
</dbReference>
<evidence type="ECO:0000256" key="4">
    <source>
        <dbReference type="ARBA" id="ARBA00023136"/>
    </source>
</evidence>
<dbReference type="GO" id="GO:0009306">
    <property type="term" value="P:protein secretion"/>
    <property type="evidence" value="ECO:0007669"/>
    <property type="project" value="EnsemblFungi"/>
</dbReference>
<evidence type="ECO:0000256" key="1">
    <source>
        <dbReference type="ARBA" id="ARBA00004141"/>
    </source>
</evidence>
<dbReference type="Proteomes" id="UP000005220">
    <property type="component" value="Chromosome 3"/>
</dbReference>